<dbReference type="CDD" id="cd06581">
    <property type="entry name" value="TM_PBP1_LivM_like"/>
    <property type="match status" value="1"/>
</dbReference>
<dbReference type="Pfam" id="PF02653">
    <property type="entry name" value="BPD_transp_2"/>
    <property type="match status" value="1"/>
</dbReference>
<evidence type="ECO:0000313" key="8">
    <source>
        <dbReference type="Proteomes" id="UP001172630"/>
    </source>
</evidence>
<dbReference type="Proteomes" id="UP001172630">
    <property type="component" value="Unassembled WGS sequence"/>
</dbReference>
<evidence type="ECO:0000256" key="6">
    <source>
        <dbReference type="SAM" id="Phobius"/>
    </source>
</evidence>
<gene>
    <name evidence="7" type="ORF">PY650_34140</name>
</gene>
<feature type="transmembrane region" description="Helical" evidence="6">
    <location>
        <begin position="36"/>
        <end position="54"/>
    </location>
</feature>
<evidence type="ECO:0000256" key="4">
    <source>
        <dbReference type="ARBA" id="ARBA00022989"/>
    </source>
</evidence>
<keyword evidence="5 6" id="KW-0472">Membrane</keyword>
<sequence length="345" mass="36377">MSVRPPLLLGLRGLLVAAIVCVAAGPFWMAPAQMRLLFELLTMLTLAQSWNLLAGYTGIVSVGQHAFIGIGGYTLFVAALSFGLHPLAAVPVAGVVTAGVAVPLSFVIFRLRGPHLTIGTWVIAEVFLLSFAIFPAVGAGGGLSLPPDILRSIAVSRANRESVFMLAALALALIANGAALFLLRSSIGLGLRAVKDNEAAARSLGVKVRRTKFTVYVIAAAVNGAAGALIFLGNTRISPEAAFNVIDWTAYVIFAVVIGGIGRLEGPIIGTIVFFVLRSLMANLGSLYLIILGLIAIVIILVEPQGLAKLVERWTGADVIPYRRKWLEQTGSLPETLSKTDRTVS</sequence>
<comment type="caution">
    <text evidence="7">The sequence shown here is derived from an EMBL/GenBank/DDBJ whole genome shotgun (WGS) entry which is preliminary data.</text>
</comment>
<dbReference type="PANTHER" id="PTHR30482:SF17">
    <property type="entry name" value="ABC TRANSPORTER ATP-BINDING PROTEIN"/>
    <property type="match status" value="1"/>
</dbReference>
<organism evidence="7 8">
    <name type="scientific">Rhizobium calliandrae</name>
    <dbReference type="NCBI Taxonomy" id="1312182"/>
    <lineage>
        <taxon>Bacteria</taxon>
        <taxon>Pseudomonadati</taxon>
        <taxon>Pseudomonadota</taxon>
        <taxon>Alphaproteobacteria</taxon>
        <taxon>Hyphomicrobiales</taxon>
        <taxon>Rhizobiaceae</taxon>
        <taxon>Rhizobium/Agrobacterium group</taxon>
        <taxon>Rhizobium</taxon>
    </lineage>
</organism>
<feature type="transmembrane region" description="Helical" evidence="6">
    <location>
        <begin position="121"/>
        <end position="143"/>
    </location>
</feature>
<keyword evidence="3 6" id="KW-0812">Transmembrane</keyword>
<reference evidence="7" key="1">
    <citation type="submission" date="2023-06" db="EMBL/GenBank/DDBJ databases">
        <title>Phylogenetic Diversity of Rhizobium strains.</title>
        <authorList>
            <person name="Moura F.T."/>
            <person name="Helene L.C.F."/>
            <person name="Hungria M."/>
        </authorList>
    </citation>
    <scope>NUCLEOTIDE SEQUENCE</scope>
    <source>
        <strain evidence="7">CCGE524</strain>
    </source>
</reference>
<evidence type="ECO:0000256" key="1">
    <source>
        <dbReference type="ARBA" id="ARBA00004651"/>
    </source>
</evidence>
<comment type="subcellular location">
    <subcellularLocation>
        <location evidence="1">Cell membrane</location>
        <topology evidence="1">Multi-pass membrane protein</topology>
    </subcellularLocation>
</comment>
<dbReference type="RefSeq" id="WP_285884421.1">
    <property type="nucleotide sequence ID" value="NZ_JARFYN010000087.1"/>
</dbReference>
<feature type="transmembrane region" description="Helical" evidence="6">
    <location>
        <begin position="66"/>
        <end position="84"/>
    </location>
</feature>
<dbReference type="InterPro" id="IPR043428">
    <property type="entry name" value="LivM-like"/>
</dbReference>
<dbReference type="EMBL" id="JARFYN010000087">
    <property type="protein sequence ID" value="MDL2410531.1"/>
    <property type="molecule type" value="Genomic_DNA"/>
</dbReference>
<feature type="transmembrane region" description="Helical" evidence="6">
    <location>
        <begin position="7"/>
        <end position="30"/>
    </location>
</feature>
<keyword evidence="2" id="KW-1003">Cell membrane</keyword>
<accession>A0ABT7KQ26</accession>
<feature type="transmembrane region" description="Helical" evidence="6">
    <location>
        <begin position="252"/>
        <end position="277"/>
    </location>
</feature>
<keyword evidence="8" id="KW-1185">Reference proteome</keyword>
<keyword evidence="4 6" id="KW-1133">Transmembrane helix</keyword>
<feature type="transmembrane region" description="Helical" evidence="6">
    <location>
        <begin position="163"/>
        <end position="183"/>
    </location>
</feature>
<name>A0ABT7KQ26_9HYPH</name>
<feature type="transmembrane region" description="Helical" evidence="6">
    <location>
        <begin position="213"/>
        <end position="232"/>
    </location>
</feature>
<protein>
    <submittedName>
        <fullName evidence="7">Branched-chain amino acid ABC transporter permease</fullName>
    </submittedName>
</protein>
<evidence type="ECO:0000313" key="7">
    <source>
        <dbReference type="EMBL" id="MDL2410531.1"/>
    </source>
</evidence>
<evidence type="ECO:0000256" key="3">
    <source>
        <dbReference type="ARBA" id="ARBA00022692"/>
    </source>
</evidence>
<dbReference type="PANTHER" id="PTHR30482">
    <property type="entry name" value="HIGH-AFFINITY BRANCHED-CHAIN AMINO ACID TRANSPORT SYSTEM PERMEASE"/>
    <property type="match status" value="1"/>
</dbReference>
<evidence type="ECO:0000256" key="5">
    <source>
        <dbReference type="ARBA" id="ARBA00023136"/>
    </source>
</evidence>
<evidence type="ECO:0000256" key="2">
    <source>
        <dbReference type="ARBA" id="ARBA00022475"/>
    </source>
</evidence>
<proteinExistence type="predicted"/>
<feature type="transmembrane region" description="Helical" evidence="6">
    <location>
        <begin position="90"/>
        <end position="109"/>
    </location>
</feature>
<dbReference type="InterPro" id="IPR001851">
    <property type="entry name" value="ABC_transp_permease"/>
</dbReference>
<feature type="transmembrane region" description="Helical" evidence="6">
    <location>
        <begin position="284"/>
        <end position="302"/>
    </location>
</feature>